<evidence type="ECO:0008006" key="4">
    <source>
        <dbReference type="Google" id="ProtNLM"/>
    </source>
</evidence>
<evidence type="ECO:0000313" key="3">
    <source>
        <dbReference type="Proteomes" id="UP000009222"/>
    </source>
</evidence>
<evidence type="ECO:0000313" key="2">
    <source>
        <dbReference type="EMBL" id="AEF83400.1"/>
    </source>
</evidence>
<proteinExistence type="predicted"/>
<accession>F5Y8K5</accession>
<keyword evidence="1" id="KW-0732">Signal</keyword>
<keyword evidence="3" id="KW-1185">Reference proteome</keyword>
<name>F5Y8K5_LEAAZ</name>
<sequence>MKRRVVFVVMVLAICVLPTMVFAADPILGKWINTYMEGPNGEKITAAEMGTKETDLWTIEFKADGEALVKDIIEGIEATYTVKGNVITAVYDKTFTHIFILVGDTLVRDFDGIKLVYVRAK</sequence>
<reference evidence="2 3" key="2">
    <citation type="journal article" date="2011" name="ISME J.">
        <title>RNA-seq reveals cooperative metabolic interactions between two termite-gut spirochete species in co-culture.</title>
        <authorList>
            <person name="Rosenthal A.Z."/>
            <person name="Matson E.G."/>
            <person name="Eldar A."/>
            <person name="Leadbetter J.R."/>
        </authorList>
    </citation>
    <scope>NUCLEOTIDE SEQUENCE [LARGE SCALE GENOMIC DNA]</scope>
    <source>
        <strain evidence="3">ATCC BAA-888 / DSM 13862 / ZAS-9</strain>
    </source>
</reference>
<dbReference type="Proteomes" id="UP000009222">
    <property type="component" value="Chromosome"/>
</dbReference>
<evidence type="ECO:0000256" key="1">
    <source>
        <dbReference type="SAM" id="SignalP"/>
    </source>
</evidence>
<dbReference type="AlphaFoldDB" id="F5Y8K5"/>
<dbReference type="STRING" id="545695.TREAZ_3311"/>
<dbReference type="RefSeq" id="WP_015712254.1">
    <property type="nucleotide sequence ID" value="NC_015577.1"/>
</dbReference>
<dbReference type="InParanoid" id="F5Y8K5"/>
<feature type="signal peptide" evidence="1">
    <location>
        <begin position="1"/>
        <end position="23"/>
    </location>
</feature>
<gene>
    <name evidence="2" type="ordered locus">TREAZ_3311</name>
</gene>
<dbReference type="KEGG" id="taz:TREAZ_3311"/>
<dbReference type="EMBL" id="CP001841">
    <property type="protein sequence ID" value="AEF83400.1"/>
    <property type="molecule type" value="Genomic_DNA"/>
</dbReference>
<dbReference type="HOGENOM" id="CLU_2037024_0_0_12"/>
<organism evidence="2 3">
    <name type="scientific">Leadbettera azotonutricia (strain ATCC BAA-888 / DSM 13862 / ZAS-9)</name>
    <name type="common">Treponema azotonutricium</name>
    <dbReference type="NCBI Taxonomy" id="545695"/>
    <lineage>
        <taxon>Bacteria</taxon>
        <taxon>Pseudomonadati</taxon>
        <taxon>Spirochaetota</taxon>
        <taxon>Spirochaetia</taxon>
        <taxon>Spirochaetales</taxon>
        <taxon>Breznakiellaceae</taxon>
        <taxon>Leadbettera</taxon>
    </lineage>
</organism>
<reference evidence="3" key="1">
    <citation type="submission" date="2009-12" db="EMBL/GenBank/DDBJ databases">
        <title>Complete sequence of Treponema azotonutricium strain ZAS-9.</title>
        <authorList>
            <person name="Tetu S.G."/>
            <person name="Matson E."/>
            <person name="Ren Q."/>
            <person name="Seshadri R."/>
            <person name="Elbourne L."/>
            <person name="Hassan K.A."/>
            <person name="Durkin A."/>
            <person name="Radune D."/>
            <person name="Mohamoud Y."/>
            <person name="Shay R."/>
            <person name="Jin S."/>
            <person name="Zhang X."/>
            <person name="Lucey K."/>
            <person name="Ballor N.R."/>
            <person name="Ottesen E."/>
            <person name="Rosenthal R."/>
            <person name="Allen A."/>
            <person name="Leadbetter J.R."/>
            <person name="Paulsen I.T."/>
        </authorList>
    </citation>
    <scope>NUCLEOTIDE SEQUENCE [LARGE SCALE GENOMIC DNA]</scope>
    <source>
        <strain evidence="3">ATCC BAA-888 / DSM 13862 / ZAS-9</strain>
    </source>
</reference>
<protein>
    <recommendedName>
        <fullName evidence="4">Lipocalin-like domain-containing protein</fullName>
    </recommendedName>
</protein>
<feature type="chain" id="PRO_5003331526" description="Lipocalin-like domain-containing protein" evidence="1">
    <location>
        <begin position="24"/>
        <end position="121"/>
    </location>
</feature>